<dbReference type="SUPFAM" id="SSF143120">
    <property type="entry name" value="YefM-like"/>
    <property type="match status" value="1"/>
</dbReference>
<protein>
    <recommendedName>
        <fullName evidence="2">Antitoxin</fullName>
    </recommendedName>
</protein>
<feature type="region of interest" description="Disordered" evidence="3">
    <location>
        <begin position="67"/>
        <end position="128"/>
    </location>
</feature>
<gene>
    <name evidence="4" type="ORF">Athens101428_604</name>
</gene>
<feature type="compositionally biased region" description="Pro residues" evidence="3">
    <location>
        <begin position="113"/>
        <end position="128"/>
    </location>
</feature>
<evidence type="ECO:0000256" key="1">
    <source>
        <dbReference type="ARBA" id="ARBA00009981"/>
    </source>
</evidence>
<feature type="non-terminal residue" evidence="4">
    <location>
        <position position="128"/>
    </location>
</feature>
<comment type="caution">
    <text evidence="4">The sequence shown here is derived from an EMBL/GenBank/DDBJ whole genome shotgun (WGS) entry which is preliminary data.</text>
</comment>
<dbReference type="EMBL" id="VMGN01000035">
    <property type="protein sequence ID" value="TSC93648.1"/>
    <property type="molecule type" value="Genomic_DNA"/>
</dbReference>
<comment type="function">
    <text evidence="2">Antitoxin component of a type II toxin-antitoxin (TA) system.</text>
</comment>
<organism evidence="4 5">
    <name type="scientific">Candidatus Berkelbacteria bacterium Athens1014_28</name>
    <dbReference type="NCBI Taxonomy" id="2017145"/>
    <lineage>
        <taxon>Bacteria</taxon>
        <taxon>Candidatus Berkelbacteria</taxon>
    </lineage>
</organism>
<reference evidence="4 5" key="1">
    <citation type="submission" date="2017-07" db="EMBL/GenBank/DDBJ databases">
        <title>Mechanisms for carbon and nitrogen cycling indicate functional differentiation within the Candidate Phyla Radiation.</title>
        <authorList>
            <person name="Danczak R.E."/>
            <person name="Johnston M.D."/>
            <person name="Kenah C."/>
            <person name="Slattery M."/>
            <person name="Wrighton K.C."/>
            <person name="Wilkins M.J."/>
        </authorList>
    </citation>
    <scope>NUCLEOTIDE SEQUENCE [LARGE SCALE GENOMIC DNA]</scope>
    <source>
        <strain evidence="4">Athens1014_28</strain>
    </source>
</reference>
<feature type="compositionally biased region" description="Low complexity" evidence="3">
    <location>
        <begin position="91"/>
        <end position="112"/>
    </location>
</feature>
<dbReference type="InterPro" id="IPR036165">
    <property type="entry name" value="YefM-like_sf"/>
</dbReference>
<evidence type="ECO:0000256" key="3">
    <source>
        <dbReference type="SAM" id="MobiDB-lite"/>
    </source>
</evidence>
<dbReference type="Gene3D" id="3.40.1620.10">
    <property type="entry name" value="YefM-like domain"/>
    <property type="match status" value="1"/>
</dbReference>
<dbReference type="InterPro" id="IPR006442">
    <property type="entry name" value="Antitoxin_Phd/YefM"/>
</dbReference>
<dbReference type="Proteomes" id="UP000316495">
    <property type="component" value="Unassembled WGS sequence"/>
</dbReference>
<proteinExistence type="inferred from homology"/>
<dbReference type="Pfam" id="PF02604">
    <property type="entry name" value="PhdYeFM_antitox"/>
    <property type="match status" value="1"/>
</dbReference>
<evidence type="ECO:0000313" key="5">
    <source>
        <dbReference type="Proteomes" id="UP000316495"/>
    </source>
</evidence>
<sequence>MLEVEIDKILPLTEAHDNFNKIVDEVESSDAMYVLTKNGKPSAVVVGVHHLEKLTGKSPADLTAMVEDKADSTPIAEAVPPMPSEPISSAPVEPTVPETEVPVVAPIETPQPSVTPQPTTPPVSTPPA</sequence>
<evidence type="ECO:0000313" key="4">
    <source>
        <dbReference type="EMBL" id="TSC93648.1"/>
    </source>
</evidence>
<dbReference type="AlphaFoldDB" id="A0A554LL94"/>
<comment type="similarity">
    <text evidence="1 2">Belongs to the phD/YefM antitoxin family.</text>
</comment>
<dbReference type="NCBIfam" id="TIGR01552">
    <property type="entry name" value="phd_fam"/>
    <property type="match status" value="1"/>
</dbReference>
<name>A0A554LL94_9BACT</name>
<evidence type="ECO:0000256" key="2">
    <source>
        <dbReference type="RuleBase" id="RU362080"/>
    </source>
</evidence>
<accession>A0A554LL94</accession>